<sequence>MITVAEFPASNELSPLSTQEPTIDADKNQLNDVKVVSDKELVVVVKPSTFEPELHYYPRVLNSIIHPLVFSFFSLGNDRIIQRFHHLNPQVDRKKLHQILDYSPKYFKWAGSDLFNVTTQSGKKQMIVIETNSCPSGQKSMPLLDENQVSGGYRKVLASSLGDIVDSQLHGSSGKLAVIYDKNAMEVTGYAAALADLAKEDVFLVPYYNEGPNSHIKWVPSEDQSSGDTLYIRDELNNWHEIRACFRYVTQKPWNRIPIKSKTKILNPIVSCLAGGRNKMMASVAYEMYNLELRGSGLSIRVPETINNVAKSEIPLWLKSMGHHGVLKVPYSNAGQGVYTITSDTQLTEFMNTNHHYDKFIVQSLVGNSEWSSRAKGESYYHVGTVPNAKGETYVSDLRMMVCGNESGFSPVCMYARRARKPLVSVLDDYSAKNSWEMLGTNLSVKHADGSWSTESSRLALMDHKDFNKLGLGIDDLIDCYIQTVLSTIAIDKMCKKLVNPDNSFNFELFADLNPDESLLDEICK</sequence>
<dbReference type="EMBL" id="LSSL01000666">
    <property type="protein sequence ID" value="OLY83996.1"/>
    <property type="molecule type" value="Genomic_DNA"/>
</dbReference>
<comment type="caution">
    <text evidence="2">The sequence shown here is derived from an EMBL/GenBank/DDBJ whole genome shotgun (WGS) entry which is preliminary data.</text>
</comment>
<protein>
    <submittedName>
        <fullName evidence="2">Uncharacterized protein</fullName>
    </submittedName>
</protein>
<gene>
    <name evidence="2" type="ORF">AYI68_g1852</name>
</gene>
<feature type="region of interest" description="Disordered" evidence="1">
    <location>
        <begin position="1"/>
        <end position="22"/>
    </location>
</feature>
<feature type="compositionally biased region" description="Polar residues" evidence="1">
    <location>
        <begin position="11"/>
        <end position="21"/>
    </location>
</feature>
<accession>A0A1R0H4C3</accession>
<dbReference type="OrthoDB" id="10268014at2759"/>
<keyword evidence="3" id="KW-1185">Reference proteome</keyword>
<proteinExistence type="predicted"/>
<evidence type="ECO:0000313" key="2">
    <source>
        <dbReference type="EMBL" id="OLY83996.1"/>
    </source>
</evidence>
<dbReference type="AlphaFoldDB" id="A0A1R0H4C3"/>
<dbReference type="Proteomes" id="UP000187455">
    <property type="component" value="Unassembled WGS sequence"/>
</dbReference>
<evidence type="ECO:0000256" key="1">
    <source>
        <dbReference type="SAM" id="MobiDB-lite"/>
    </source>
</evidence>
<name>A0A1R0H4C3_9FUNG</name>
<organism evidence="2 3">
    <name type="scientific">Smittium mucronatum</name>
    <dbReference type="NCBI Taxonomy" id="133383"/>
    <lineage>
        <taxon>Eukaryota</taxon>
        <taxon>Fungi</taxon>
        <taxon>Fungi incertae sedis</taxon>
        <taxon>Zoopagomycota</taxon>
        <taxon>Kickxellomycotina</taxon>
        <taxon>Harpellomycetes</taxon>
        <taxon>Harpellales</taxon>
        <taxon>Legeriomycetaceae</taxon>
        <taxon>Smittium</taxon>
    </lineage>
</organism>
<evidence type="ECO:0000313" key="3">
    <source>
        <dbReference type="Proteomes" id="UP000187455"/>
    </source>
</evidence>
<reference evidence="2 3" key="1">
    <citation type="journal article" date="2016" name="Mol. Biol. Evol.">
        <title>Genome-Wide Survey of Gut Fungi (Harpellales) Reveals the First Horizontally Transferred Ubiquitin Gene from a Mosquito Host.</title>
        <authorList>
            <person name="Wang Y."/>
            <person name="White M.M."/>
            <person name="Kvist S."/>
            <person name="Moncalvo J.M."/>
        </authorList>
    </citation>
    <scope>NUCLEOTIDE SEQUENCE [LARGE SCALE GENOMIC DNA]</scope>
    <source>
        <strain evidence="2 3">ALG-7-W6</strain>
    </source>
</reference>